<evidence type="ECO:0000313" key="8">
    <source>
        <dbReference type="EMBL" id="ASK67484.1"/>
    </source>
</evidence>
<dbReference type="GO" id="GO:0005737">
    <property type="term" value="C:cytoplasm"/>
    <property type="evidence" value="ECO:0007669"/>
    <property type="project" value="UniProtKB-SubCell"/>
</dbReference>
<dbReference type="PANTHER" id="PTHR13393:SF0">
    <property type="entry name" value="RNA N6-ADENOSINE-METHYLTRANSFERASE METTL16"/>
    <property type="match status" value="1"/>
</dbReference>
<comment type="similarity">
    <text evidence="6">Belongs to the methyltransferase superfamily. METTL16/RlmF family.</text>
</comment>
<dbReference type="HAMAP" id="MF_01848">
    <property type="entry name" value="23SrRNA_methyltr_F"/>
    <property type="match status" value="1"/>
</dbReference>
<evidence type="ECO:0000256" key="6">
    <source>
        <dbReference type="HAMAP-Rule" id="MF_01848"/>
    </source>
</evidence>
<dbReference type="Gene3D" id="3.40.50.150">
    <property type="entry name" value="Vaccinia Virus protein VP39"/>
    <property type="match status" value="1"/>
</dbReference>
<accession>A0A220UGW3</accession>
<organism evidence="8 9">
    <name type="scientific">Shewanella bicestrii</name>
    <dbReference type="NCBI Taxonomy" id="2018305"/>
    <lineage>
        <taxon>Bacteria</taxon>
        <taxon>Pseudomonadati</taxon>
        <taxon>Pseudomonadota</taxon>
        <taxon>Gammaproteobacteria</taxon>
        <taxon>Alteromonadales</taxon>
        <taxon>Shewanellaceae</taxon>
        <taxon>Shewanella</taxon>
    </lineage>
</organism>
<gene>
    <name evidence="6" type="primary">rlmF</name>
    <name evidence="8" type="ORF">CF168_00665</name>
</gene>
<evidence type="ECO:0000256" key="4">
    <source>
        <dbReference type="ARBA" id="ARBA00022679"/>
    </source>
</evidence>
<evidence type="ECO:0000313" key="9">
    <source>
        <dbReference type="Proteomes" id="UP000198367"/>
    </source>
</evidence>
<evidence type="ECO:0000256" key="3">
    <source>
        <dbReference type="ARBA" id="ARBA00022603"/>
    </source>
</evidence>
<keyword evidence="4 6" id="KW-0808">Transferase</keyword>
<dbReference type="AlphaFoldDB" id="A0A220UGW3"/>
<keyword evidence="3 6" id="KW-0489">Methyltransferase</keyword>
<evidence type="ECO:0000256" key="7">
    <source>
        <dbReference type="SAM" id="MobiDB-lite"/>
    </source>
</evidence>
<comment type="subcellular location">
    <subcellularLocation>
        <location evidence="6">Cytoplasm</location>
    </subcellularLocation>
</comment>
<evidence type="ECO:0000256" key="5">
    <source>
        <dbReference type="ARBA" id="ARBA00022691"/>
    </source>
</evidence>
<dbReference type="InterPro" id="IPR016909">
    <property type="entry name" value="rRNA_lsu_MeTfrase_F"/>
</dbReference>
<evidence type="ECO:0000256" key="1">
    <source>
        <dbReference type="ARBA" id="ARBA00022490"/>
    </source>
</evidence>
<evidence type="ECO:0000256" key="2">
    <source>
        <dbReference type="ARBA" id="ARBA00022552"/>
    </source>
</evidence>
<keyword evidence="1 6" id="KW-0963">Cytoplasm</keyword>
<feature type="compositionally biased region" description="Basic residues" evidence="7">
    <location>
        <begin position="41"/>
        <end position="53"/>
    </location>
</feature>
<keyword evidence="9" id="KW-1185">Reference proteome</keyword>
<dbReference type="GO" id="GO:0070475">
    <property type="term" value="P:rRNA base methylation"/>
    <property type="evidence" value="ECO:0007669"/>
    <property type="project" value="TreeGrafter"/>
</dbReference>
<dbReference type="PANTHER" id="PTHR13393">
    <property type="entry name" value="SAM-DEPENDENT METHYLTRANSFERASE"/>
    <property type="match status" value="1"/>
</dbReference>
<comment type="catalytic activity">
    <reaction evidence="6">
        <text>adenosine(1618) in 23S rRNA + S-adenosyl-L-methionine = N(6)-methyladenosine(1618) in 23S rRNA + S-adenosyl-L-homocysteine + H(+)</text>
        <dbReference type="Rhea" id="RHEA:16497"/>
        <dbReference type="Rhea" id="RHEA-COMP:10229"/>
        <dbReference type="Rhea" id="RHEA-COMP:10231"/>
        <dbReference type="ChEBI" id="CHEBI:15378"/>
        <dbReference type="ChEBI" id="CHEBI:57856"/>
        <dbReference type="ChEBI" id="CHEBI:59789"/>
        <dbReference type="ChEBI" id="CHEBI:74411"/>
        <dbReference type="ChEBI" id="CHEBI:74449"/>
        <dbReference type="EC" id="2.1.1.181"/>
    </reaction>
</comment>
<dbReference type="EMBL" id="CP022358">
    <property type="protein sequence ID" value="ASK67484.1"/>
    <property type="molecule type" value="Genomic_DNA"/>
</dbReference>
<dbReference type="NCBIfam" id="NF008725">
    <property type="entry name" value="PRK11727.1"/>
    <property type="match status" value="1"/>
</dbReference>
<keyword evidence="2 6" id="KW-0698">rRNA processing</keyword>
<dbReference type="KEGG" id="sbj:CF168_00665"/>
<protein>
    <recommendedName>
        <fullName evidence="6">Ribosomal RNA large subunit methyltransferase F</fullName>
        <ecNumber evidence="6">2.1.1.181</ecNumber>
    </recommendedName>
    <alternativeName>
        <fullName evidence="6">23S rRNA mA1618 methyltransferase</fullName>
    </alternativeName>
    <alternativeName>
        <fullName evidence="6">rRNA adenine N-6-methyltransferase</fullName>
    </alternativeName>
</protein>
<keyword evidence="5 6" id="KW-0949">S-adenosyl-L-methionine</keyword>
<proteinExistence type="inferred from homology"/>
<dbReference type="EC" id="2.1.1.181" evidence="6"/>
<dbReference type="Proteomes" id="UP000198367">
    <property type="component" value="Chromosome"/>
</dbReference>
<dbReference type="InterPro" id="IPR010286">
    <property type="entry name" value="METTL16/RlmF"/>
</dbReference>
<dbReference type="SUPFAM" id="SSF53335">
    <property type="entry name" value="S-adenosyl-L-methionine-dependent methyltransferases"/>
    <property type="match status" value="1"/>
</dbReference>
<comment type="function">
    <text evidence="6">Specifically methylates the adenine in position 1618 of 23S rRNA.</text>
</comment>
<dbReference type="Pfam" id="PF05971">
    <property type="entry name" value="Methyltransf_10"/>
    <property type="match status" value="1"/>
</dbReference>
<feature type="compositionally biased region" description="Low complexity" evidence="7">
    <location>
        <begin position="1"/>
        <end position="17"/>
    </location>
</feature>
<feature type="region of interest" description="Disordered" evidence="7">
    <location>
        <begin position="1"/>
        <end position="53"/>
    </location>
</feature>
<dbReference type="GO" id="GO:0052907">
    <property type="term" value="F:23S rRNA (adenine(1618)-N(6))-methyltransferase activity"/>
    <property type="evidence" value="ECO:0007669"/>
    <property type="project" value="UniProtKB-EC"/>
</dbReference>
<reference evidence="8 9" key="1">
    <citation type="submission" date="2017-07" db="EMBL/GenBank/DDBJ databases">
        <title>Phenotypical and genomic characterization of a clinical isolate of Shewanella bicestrii sp. nov. producing an extended-spectrum beta-lactamase and a new oxacillinase variant.</title>
        <authorList>
            <person name="Jousset A.B."/>
            <person name="Bonnin R.A."/>
            <person name="Girlich D."/>
            <person name="Dabos L."/>
            <person name="Potron A."/>
            <person name="Dortet L."/>
            <person name="Glaser P."/>
            <person name="Naas T."/>
        </authorList>
    </citation>
    <scope>NUCLEOTIDE SEQUENCE [LARGE SCALE GENOMIC DNA]</scope>
    <source>
        <strain evidence="8 9">JAB-1</strain>
    </source>
</reference>
<dbReference type="RefSeq" id="WP_089066655.1">
    <property type="nucleotide sequence ID" value="NZ_CP022358.1"/>
</dbReference>
<dbReference type="PIRSF" id="PIRSF029038">
    <property type="entry name" value="Mtase_YbiN_prd"/>
    <property type="match status" value="1"/>
</dbReference>
<dbReference type="InterPro" id="IPR029063">
    <property type="entry name" value="SAM-dependent_MTases_sf"/>
</dbReference>
<sequence length="364" mass="40298">MPKPAIKTAAKPATSSAGKRGKPSTPKSVAKPKIANPKTASKPKVKHGEKKRLHPRNLHINGYDFPALMASYPKLKVFVRPTPYGDLSIDFADPLAVKTLNAALLQHHYGLAFWDIPKGALCPPIPGRVDYLHYLADLLFEGGKVKRAAAIRALDIGTGANGVYAILGHQVYDWQFVASDINPQSLTNVQRIIDNNPSLQGHLSLRRQQDDKAVFKGIIQASDRFELTLCNPPFHGSLKEASEGSLRKVRNLQLNRGEQPKATSATLNFGGQAAELWCQGGEKQFLATMICESQVFAEQCLWFTSLVSKQENLKPCYQALEKLGVDTVKTIEMQQGNKVTRVLAWSFHSQAKRLQWRNQIVSEI</sequence>
<name>A0A220UGW3_9GAMM</name>